<evidence type="ECO:0000313" key="2">
    <source>
        <dbReference type="Proteomes" id="UP000006512"/>
    </source>
</evidence>
<dbReference type="HOGENOM" id="CLU_3339394_0_0_5"/>
<dbReference type="Proteomes" id="UP000006512">
    <property type="component" value="Unassembled WGS sequence"/>
</dbReference>
<dbReference type="AlphaFoldDB" id="F4QSA7"/>
<proteinExistence type="predicted"/>
<protein>
    <submittedName>
        <fullName evidence="1">Uncharacterized protein</fullName>
    </submittedName>
</protein>
<reference evidence="2" key="1">
    <citation type="submission" date="2011-03" db="EMBL/GenBank/DDBJ databases">
        <title>Draft genome sequence of Brevundimonas diminuta.</title>
        <authorList>
            <person name="Brown P.J.B."/>
            <person name="Buechlein A."/>
            <person name="Hemmerich C."/>
            <person name="Brun Y.V."/>
        </authorList>
    </citation>
    <scope>NUCLEOTIDE SEQUENCE [LARGE SCALE GENOMIC DNA]</scope>
    <source>
        <strain evidence="2">C19</strain>
    </source>
</reference>
<dbReference type="EMBL" id="GL883080">
    <property type="protein sequence ID" value="EGF89627.1"/>
    <property type="molecule type" value="Genomic_DNA"/>
</dbReference>
<accession>F4QSA7</accession>
<keyword evidence="2" id="KW-1185">Reference proteome</keyword>
<dbReference type="STRING" id="715226.ABI_40500"/>
<organism evidence="1 2">
    <name type="scientific">Asticcacaulis biprosthecium C19</name>
    <dbReference type="NCBI Taxonomy" id="715226"/>
    <lineage>
        <taxon>Bacteria</taxon>
        <taxon>Pseudomonadati</taxon>
        <taxon>Pseudomonadota</taxon>
        <taxon>Alphaproteobacteria</taxon>
        <taxon>Caulobacterales</taxon>
        <taxon>Caulobacteraceae</taxon>
        <taxon>Asticcacaulis</taxon>
    </lineage>
</organism>
<name>F4QSA7_9CAUL</name>
<sequence length="37" mass="3839">MKAPSGLPLAAVFSSASWLSDSLNDSGAFSFFRGFGI</sequence>
<evidence type="ECO:0000313" key="1">
    <source>
        <dbReference type="EMBL" id="EGF89627.1"/>
    </source>
</evidence>
<gene>
    <name evidence="1" type="ORF">ABI_40500</name>
</gene>